<dbReference type="HOGENOM" id="CLU_025457_0_2_1"/>
<feature type="domain" description="DUF7924" evidence="2">
    <location>
        <begin position="72"/>
        <end position="161"/>
    </location>
</feature>
<protein>
    <recommendedName>
        <fullName evidence="2">DUF7924 domain-containing protein</fullName>
    </recommendedName>
</protein>
<dbReference type="OrthoDB" id="5400850at2759"/>
<gene>
    <name evidence="3" type="ORF">EPUS_09300</name>
</gene>
<dbReference type="PANTHER" id="PTHR42470:SF2">
    <property type="match status" value="1"/>
</dbReference>
<evidence type="ECO:0000313" key="4">
    <source>
        <dbReference type="Proteomes" id="UP000019373"/>
    </source>
</evidence>
<dbReference type="Pfam" id="PF25545">
    <property type="entry name" value="DUF7924"/>
    <property type="match status" value="1"/>
</dbReference>
<evidence type="ECO:0000313" key="3">
    <source>
        <dbReference type="EMBL" id="ERF71376.1"/>
    </source>
</evidence>
<dbReference type="Proteomes" id="UP000019373">
    <property type="component" value="Unassembled WGS sequence"/>
</dbReference>
<organism evidence="3 4">
    <name type="scientific">Endocarpon pusillum (strain Z07020 / HMAS-L-300199)</name>
    <name type="common">Lichen-forming fungus</name>
    <dbReference type="NCBI Taxonomy" id="1263415"/>
    <lineage>
        <taxon>Eukaryota</taxon>
        <taxon>Fungi</taxon>
        <taxon>Dikarya</taxon>
        <taxon>Ascomycota</taxon>
        <taxon>Pezizomycotina</taxon>
        <taxon>Eurotiomycetes</taxon>
        <taxon>Chaetothyriomycetidae</taxon>
        <taxon>Verrucariales</taxon>
        <taxon>Verrucariaceae</taxon>
        <taxon>Endocarpon</taxon>
    </lineage>
</organism>
<proteinExistence type="predicted"/>
<dbReference type="EMBL" id="KE721219">
    <property type="protein sequence ID" value="ERF71376.1"/>
    <property type="molecule type" value="Genomic_DNA"/>
</dbReference>
<dbReference type="RefSeq" id="XP_007802980.1">
    <property type="nucleotide sequence ID" value="XM_007804789.1"/>
</dbReference>
<name>U1GHT6_ENDPU</name>
<dbReference type="GeneID" id="19244128"/>
<dbReference type="InterPro" id="IPR057684">
    <property type="entry name" value="DUF7924"/>
</dbReference>
<reference evidence="4" key="1">
    <citation type="journal article" date="2014" name="BMC Genomics">
        <title>Genome characteristics reveal the impact of lichenization on lichen-forming fungus Endocarpon pusillum Hedwig (Verrucariales, Ascomycota).</title>
        <authorList>
            <person name="Wang Y.-Y."/>
            <person name="Liu B."/>
            <person name="Zhang X.-Y."/>
            <person name="Zhou Q.-M."/>
            <person name="Zhang T."/>
            <person name="Li H."/>
            <person name="Yu Y.-F."/>
            <person name="Zhang X.-L."/>
            <person name="Hao X.-Y."/>
            <person name="Wang M."/>
            <person name="Wang L."/>
            <person name="Wei J.-C."/>
        </authorList>
    </citation>
    <scope>NUCLEOTIDE SEQUENCE [LARGE SCALE GENOMIC DNA]</scope>
    <source>
        <strain evidence="4">Z07020 / HMAS-L-300199</strain>
    </source>
</reference>
<keyword evidence="4" id="KW-1185">Reference proteome</keyword>
<evidence type="ECO:0000259" key="2">
    <source>
        <dbReference type="Pfam" id="PF25545"/>
    </source>
</evidence>
<sequence length="228" mass="26266">MILAESVNEGWNNSFPLTGTRPQPEFSVGFRREAFTDEQLGKLAPFIGNFISGDQSYFMATYYMYFPFLTYESMTLAVRATVELFRLIGREMELHQEILVFSISHDHRSVRIYGHYPAIDGKDTKYYRHPIHEFSFTALDGKEKWTAYKFTKNVYETWISAFHNFPKVLGFQKTFSAMIFRDRASLILNHKETVSKVLAAAQGTSTPNTSFTGRGAPKRPRKRLAEGQ</sequence>
<feature type="region of interest" description="Disordered" evidence="1">
    <location>
        <begin position="204"/>
        <end position="228"/>
    </location>
</feature>
<accession>U1GHT6</accession>
<dbReference type="PANTHER" id="PTHR42470">
    <property type="entry name" value="VAST DOMAIN-CONTAINING PROTEIN"/>
    <property type="match status" value="1"/>
</dbReference>
<evidence type="ECO:0000256" key="1">
    <source>
        <dbReference type="SAM" id="MobiDB-lite"/>
    </source>
</evidence>
<dbReference type="AlphaFoldDB" id="U1GHT6"/>
<dbReference type="eggNOG" id="ENOG502SK65">
    <property type="taxonomic scope" value="Eukaryota"/>
</dbReference>